<keyword evidence="4" id="KW-0969">Cilium</keyword>
<evidence type="ECO:0000259" key="9">
    <source>
        <dbReference type="Pfam" id="PF23602"/>
    </source>
</evidence>
<sequence length="510" mass="56107">MPKQINPFAGKKLLGSNNSKKAPKRGKGKGKGSRRRQDGSTWGLVGIVASAAAAWLLGAWHIGQSKAKKSRSDASYLTQMLAVPLKYTEHAQCRMDCRHISEREVRSTLRRGSINSKKSELSAFPCPKVVVDASVGSTPKNVQAVFSACPLYTNVVTKAEHNDGCLSTLQQISLHQQNIERIELLGHACRDLRILYLQNNLISKIENLHHLKELQYLHLAINNITMIENLHRCESLAKLDLTMNFDGETIDQSQREAAILDLSQLQLELESSSEDAAEQEDPCSNSQSTGTSGEETRPWCPEARMAEHAEAQALKEAAERQQRSARSAIFGARTPQRLARSGFPPAGERVLQKNEGQWQYTLDETSDGQCIELSVDVGPYLDTSLIKADVQPCYVRLLIKGMLLQLELPAEVKPSQSTAERSKASGNLLLTMPKERPDKALFNMACCRPGPGKGSAESNASWEDQRALGEAARHRCDPAAPRGDLVFCERSSGNTEDQCGSSEDEEPPPL</sequence>
<feature type="region of interest" description="Disordered" evidence="7">
    <location>
        <begin position="451"/>
        <end position="482"/>
    </location>
</feature>
<feature type="transmembrane region" description="Helical" evidence="8">
    <location>
        <begin position="41"/>
        <end position="62"/>
    </location>
</feature>
<accession>A0ABP1G8Z0</accession>
<dbReference type="Proteomes" id="UP001497392">
    <property type="component" value="Unassembled WGS sequence"/>
</dbReference>
<feature type="compositionally biased region" description="Basic residues" evidence="7">
    <location>
        <begin position="21"/>
        <end position="34"/>
    </location>
</feature>
<evidence type="ECO:0000256" key="5">
    <source>
        <dbReference type="ARBA" id="ARBA00023273"/>
    </source>
</evidence>
<protein>
    <submittedName>
        <fullName evidence="10">G10842 protein</fullName>
    </submittedName>
</protein>
<evidence type="ECO:0000313" key="10">
    <source>
        <dbReference type="EMBL" id="CAL5227815.1"/>
    </source>
</evidence>
<feature type="compositionally biased region" description="Basic and acidic residues" evidence="7">
    <location>
        <begin position="463"/>
        <end position="477"/>
    </location>
</feature>
<feature type="compositionally biased region" description="Polar residues" evidence="7">
    <location>
        <begin position="491"/>
        <end position="501"/>
    </location>
</feature>
<keyword evidence="5" id="KW-0966">Cell projection</keyword>
<dbReference type="InterPro" id="IPR025354">
    <property type="entry name" value="DUF4258"/>
</dbReference>
<evidence type="ECO:0000256" key="4">
    <source>
        <dbReference type="ARBA" id="ARBA00023069"/>
    </source>
</evidence>
<evidence type="ECO:0000256" key="2">
    <source>
        <dbReference type="ARBA" id="ARBA00022614"/>
    </source>
</evidence>
<gene>
    <name evidence="10" type="primary">g10842</name>
    <name evidence="10" type="ORF">VP750_LOCUS9721</name>
</gene>
<evidence type="ECO:0000256" key="7">
    <source>
        <dbReference type="SAM" id="MobiDB-lite"/>
    </source>
</evidence>
<dbReference type="PANTHER" id="PTHR45973:SF9">
    <property type="entry name" value="LEUCINE-RICH REPEAT-CONTAINING PROTEIN 46"/>
    <property type="match status" value="1"/>
</dbReference>
<evidence type="ECO:0000256" key="8">
    <source>
        <dbReference type="SAM" id="Phobius"/>
    </source>
</evidence>
<feature type="region of interest" description="Disordered" evidence="7">
    <location>
        <begin position="270"/>
        <end position="297"/>
    </location>
</feature>
<dbReference type="PANTHER" id="PTHR45973">
    <property type="entry name" value="PROTEIN PHOSPHATASE 1 REGULATORY SUBUNIT SDS22-RELATED"/>
    <property type="match status" value="1"/>
</dbReference>
<keyword evidence="11" id="KW-1185">Reference proteome</keyword>
<comment type="similarity">
    <text evidence="6">Belongs to the tilB family.</text>
</comment>
<dbReference type="Gene3D" id="3.80.10.10">
    <property type="entry name" value="Ribonuclease Inhibitor"/>
    <property type="match status" value="1"/>
</dbReference>
<proteinExistence type="inferred from homology"/>
<feature type="region of interest" description="Disordered" evidence="7">
    <location>
        <begin position="1"/>
        <end position="38"/>
    </location>
</feature>
<comment type="caution">
    <text evidence="10">The sequence shown here is derived from an EMBL/GenBank/DDBJ whole genome shotgun (WGS) entry which is preliminary data.</text>
</comment>
<dbReference type="InterPro" id="IPR056496">
    <property type="entry name" value="CS_DNAAF11_C"/>
</dbReference>
<dbReference type="Pfam" id="PF23602">
    <property type="entry name" value="CS_DNAAF11_C"/>
    <property type="match status" value="1"/>
</dbReference>
<evidence type="ECO:0000256" key="6">
    <source>
        <dbReference type="ARBA" id="ARBA00049982"/>
    </source>
</evidence>
<evidence type="ECO:0000256" key="3">
    <source>
        <dbReference type="ARBA" id="ARBA00022737"/>
    </source>
</evidence>
<dbReference type="InterPro" id="IPR001611">
    <property type="entry name" value="Leu-rich_rpt"/>
</dbReference>
<dbReference type="Pfam" id="PF14076">
    <property type="entry name" value="DUF4258"/>
    <property type="match status" value="1"/>
</dbReference>
<feature type="domain" description="Dynein axonemal assembly factor 11-like CS" evidence="9">
    <location>
        <begin position="320"/>
        <end position="434"/>
    </location>
</feature>
<keyword evidence="8" id="KW-0472">Membrane</keyword>
<dbReference type="InterPro" id="IPR032675">
    <property type="entry name" value="LRR_dom_sf"/>
</dbReference>
<keyword evidence="2" id="KW-0433">Leucine-rich repeat</keyword>
<keyword evidence="8" id="KW-0812">Transmembrane</keyword>
<keyword evidence="8" id="KW-1133">Transmembrane helix</keyword>
<name>A0ABP1G8Z0_9CHLO</name>
<dbReference type="InterPro" id="IPR050576">
    <property type="entry name" value="Cilia_flagella_integrity"/>
</dbReference>
<dbReference type="EMBL" id="CAXHTA020000017">
    <property type="protein sequence ID" value="CAL5227815.1"/>
    <property type="molecule type" value="Genomic_DNA"/>
</dbReference>
<comment type="subcellular location">
    <subcellularLocation>
        <location evidence="1">Cytoplasm</location>
        <location evidence="1">Cytoskeleton</location>
        <location evidence="1">Cilium axoneme</location>
    </subcellularLocation>
</comment>
<keyword evidence="3" id="KW-0677">Repeat</keyword>
<dbReference type="PROSITE" id="PS51450">
    <property type="entry name" value="LRR"/>
    <property type="match status" value="2"/>
</dbReference>
<dbReference type="SMART" id="SM00365">
    <property type="entry name" value="LRR_SD22"/>
    <property type="match status" value="2"/>
</dbReference>
<reference evidence="10 11" key="1">
    <citation type="submission" date="2024-06" db="EMBL/GenBank/DDBJ databases">
        <authorList>
            <person name="Kraege A."/>
            <person name="Thomma B."/>
        </authorList>
    </citation>
    <scope>NUCLEOTIDE SEQUENCE [LARGE SCALE GENOMIC DNA]</scope>
</reference>
<evidence type="ECO:0000313" key="11">
    <source>
        <dbReference type="Proteomes" id="UP001497392"/>
    </source>
</evidence>
<feature type="compositionally biased region" description="Polar residues" evidence="7">
    <location>
        <begin position="282"/>
        <end position="293"/>
    </location>
</feature>
<organism evidence="10 11">
    <name type="scientific">Coccomyxa viridis</name>
    <dbReference type="NCBI Taxonomy" id="1274662"/>
    <lineage>
        <taxon>Eukaryota</taxon>
        <taxon>Viridiplantae</taxon>
        <taxon>Chlorophyta</taxon>
        <taxon>core chlorophytes</taxon>
        <taxon>Trebouxiophyceae</taxon>
        <taxon>Trebouxiophyceae incertae sedis</taxon>
        <taxon>Coccomyxaceae</taxon>
        <taxon>Coccomyxa</taxon>
    </lineage>
</organism>
<feature type="region of interest" description="Disordered" evidence="7">
    <location>
        <begin position="491"/>
        <end position="510"/>
    </location>
</feature>
<feature type="compositionally biased region" description="Acidic residues" evidence="7">
    <location>
        <begin position="271"/>
        <end position="281"/>
    </location>
</feature>
<evidence type="ECO:0000256" key="1">
    <source>
        <dbReference type="ARBA" id="ARBA00004430"/>
    </source>
</evidence>
<dbReference type="SUPFAM" id="SSF52058">
    <property type="entry name" value="L domain-like"/>
    <property type="match status" value="1"/>
</dbReference>